<dbReference type="EMBL" id="BQKY01000012">
    <property type="protein sequence ID" value="GJN92757.1"/>
    <property type="molecule type" value="Genomic_DNA"/>
</dbReference>
<evidence type="ECO:0000313" key="4">
    <source>
        <dbReference type="EMBL" id="GJN92757.1"/>
    </source>
</evidence>
<keyword evidence="5" id="KW-1185">Reference proteome</keyword>
<feature type="compositionally biased region" description="Gly residues" evidence="1">
    <location>
        <begin position="995"/>
        <end position="1008"/>
    </location>
</feature>
<feature type="compositionally biased region" description="Polar residues" evidence="1">
    <location>
        <begin position="608"/>
        <end position="629"/>
    </location>
</feature>
<comment type="caution">
    <text evidence="4">The sequence shown here is derived from an EMBL/GenBank/DDBJ whole genome shotgun (WGS) entry which is preliminary data.</text>
</comment>
<evidence type="ECO:0000313" key="5">
    <source>
        <dbReference type="Proteomes" id="UP001342314"/>
    </source>
</evidence>
<feature type="transmembrane region" description="Helical" evidence="2">
    <location>
        <begin position="908"/>
        <end position="929"/>
    </location>
</feature>
<evidence type="ECO:0000256" key="1">
    <source>
        <dbReference type="SAM" id="MobiDB-lite"/>
    </source>
</evidence>
<keyword evidence="2" id="KW-0812">Transmembrane</keyword>
<dbReference type="Proteomes" id="UP001342314">
    <property type="component" value="Unassembled WGS sequence"/>
</dbReference>
<dbReference type="GO" id="GO:0009986">
    <property type="term" value="C:cell surface"/>
    <property type="evidence" value="ECO:0007669"/>
    <property type="project" value="TreeGrafter"/>
</dbReference>
<evidence type="ECO:0000256" key="2">
    <source>
        <dbReference type="SAM" id="Phobius"/>
    </source>
</evidence>
<feature type="chain" id="PRO_5043988779" description="Mid2 domain-containing protein" evidence="3">
    <location>
        <begin position="19"/>
        <end position="1103"/>
    </location>
</feature>
<dbReference type="GO" id="GO:0006972">
    <property type="term" value="P:hyperosmotic response"/>
    <property type="evidence" value="ECO:0007669"/>
    <property type="project" value="TreeGrafter"/>
</dbReference>
<gene>
    <name evidence="4" type="ORF">Rhopal_005795-T1</name>
</gene>
<feature type="region of interest" description="Disordered" evidence="1">
    <location>
        <begin position="876"/>
        <end position="902"/>
    </location>
</feature>
<dbReference type="GO" id="GO:0001402">
    <property type="term" value="P:signal transduction involved in filamentous growth"/>
    <property type="evidence" value="ECO:0007669"/>
    <property type="project" value="TreeGrafter"/>
</dbReference>
<sequence>MRVDVLALALLAAQVSLARSPEPEALERRDGSEPFQRPRRLGFAAGAAKRARGFGQAGQDGAQVARRQLVDVTEQTLEALRNRLLGDDASVNTTSVNATSASVSGSRTVYHLVEATTTAESTEDASVTSTRPPRTTTSASAAPSGDAVDESGTTTTRRTTTPAAATSTADDAEVLGPASRASIRAASLASARQAAEAQITTSSSTPSTSATSSTSPSSSASPTSPSSSASPASSASAASTPAGVLPLVSSVLDPNVSSSASSSSSSPSSVSSAPSGSAASAADESALSSSTVTSAPLGAESSASAVEPSATTTSKSYNGILDQLGGILGIGKSDNATSATTTADEPASTTVDDDADLLTDTDSSASATGRVPYGQRTTPAANLTAPTFPPLSSEQASLESEVPRTTTSAPISSASDPVATGVLGNITAVVPPVAAPSAAANATASAVDSEEDLSTVSSTRSATLPIVGIPTAGANATEATTSSRRPAGSVTATELPASTASPEAPLPGLNETSSIVRPPSTVNATRSVVVPSSSALGENESTGRPVTTSAPAVSQNGTSTVAPSRPAVSSSIVLPGGSVNTTATATDDEIIPSATRNATVPVLTGASTANATSEATQSRTTSVPVSLNRTTSAVPVSTDAASSSATSSASSTRETPYEWVPTSTLMIAQSRSTTASSTESATDSSSGSVTTTAPDASALQQGASTSMVSGKPSVTITSQVAFPTNLPSRIVPDSFDDGSTTDDGTASTNALAQQDKETETTISILLDDSMPWEWVVENSDASGQIFYYVPIVVTSALNITLDQLQTKALQAYQTTSSTGESQILTVFLGSLPASYVDALSAMIQTPSSPIYSQPGLPGQLAQTFVSSFSVTSYSAESATSGDSSSGTTSAADAGAKRTDDGSNKSKTIIIAVVVTCGVLLIAIAGYLAFRATKSGAIALSSSPRMGERDFRDRDMMQAPGSGGLRGFYLNGGSDSWRGAGRRDSISTTSTVSTGFSGGSSSGGGGGGSSDPHRGFGHAASSSVDDRRSSWWRFSDSSSGAGHHHRGGAHDGMQQQAQIGLALGGTDTFRSEGPRRIQIVRGPDGAVSPAMIGRPVVQSNSLML</sequence>
<accession>A0AAV5GTQ7</accession>
<feature type="compositionally biased region" description="Low complexity" evidence="1">
    <location>
        <begin position="630"/>
        <end position="652"/>
    </location>
</feature>
<feature type="compositionally biased region" description="Low complexity" evidence="1">
    <location>
        <begin position="876"/>
        <end position="893"/>
    </location>
</feature>
<dbReference type="InterPro" id="IPR039295">
    <property type="entry name" value="MSB2"/>
</dbReference>
<feature type="region of interest" description="Disordered" evidence="1">
    <location>
        <begin position="608"/>
        <end position="710"/>
    </location>
</feature>
<feature type="compositionally biased region" description="Low complexity" evidence="1">
    <location>
        <begin position="116"/>
        <end position="144"/>
    </location>
</feature>
<feature type="compositionally biased region" description="Polar residues" evidence="1">
    <location>
        <begin position="510"/>
        <end position="568"/>
    </location>
</feature>
<feature type="region of interest" description="Disordered" evidence="1">
    <location>
        <begin position="197"/>
        <end position="239"/>
    </location>
</feature>
<feature type="region of interest" description="Disordered" evidence="1">
    <location>
        <begin position="254"/>
        <end position="278"/>
    </location>
</feature>
<organism evidence="4 5">
    <name type="scientific">Rhodotorula paludigena</name>
    <dbReference type="NCBI Taxonomy" id="86838"/>
    <lineage>
        <taxon>Eukaryota</taxon>
        <taxon>Fungi</taxon>
        <taxon>Dikarya</taxon>
        <taxon>Basidiomycota</taxon>
        <taxon>Pucciniomycotina</taxon>
        <taxon>Microbotryomycetes</taxon>
        <taxon>Sporidiobolales</taxon>
        <taxon>Sporidiobolaceae</taxon>
        <taxon>Rhodotorula</taxon>
    </lineage>
</organism>
<evidence type="ECO:0000256" key="3">
    <source>
        <dbReference type="SAM" id="SignalP"/>
    </source>
</evidence>
<feature type="compositionally biased region" description="Basic and acidic residues" evidence="1">
    <location>
        <begin position="945"/>
        <end position="955"/>
    </location>
</feature>
<feature type="region of interest" description="Disordered" evidence="1">
    <location>
        <begin position="116"/>
        <end position="176"/>
    </location>
</feature>
<feature type="compositionally biased region" description="Polar residues" evidence="1">
    <location>
        <begin position="375"/>
        <end position="413"/>
    </location>
</feature>
<reference evidence="4 5" key="1">
    <citation type="submission" date="2021-12" db="EMBL/GenBank/DDBJ databases">
        <title>High titer production of polyol ester of fatty acids by Rhodotorula paludigena BS15 towards product separation-free biomass refinery.</title>
        <authorList>
            <person name="Mano J."/>
            <person name="Ono H."/>
            <person name="Tanaka T."/>
            <person name="Naito K."/>
            <person name="Sushida H."/>
            <person name="Ike M."/>
            <person name="Tokuyasu K."/>
            <person name="Kitaoka M."/>
        </authorList>
    </citation>
    <scope>NUCLEOTIDE SEQUENCE [LARGE SCALE GENOMIC DNA]</scope>
    <source>
        <strain evidence="4 5">BS15</strain>
    </source>
</reference>
<dbReference type="GO" id="GO:0030010">
    <property type="term" value="P:establishment of cell polarity"/>
    <property type="evidence" value="ECO:0007669"/>
    <property type="project" value="TreeGrafter"/>
</dbReference>
<dbReference type="GO" id="GO:0005886">
    <property type="term" value="C:plasma membrane"/>
    <property type="evidence" value="ECO:0007669"/>
    <property type="project" value="InterPro"/>
</dbReference>
<feature type="region of interest" description="Disordered" evidence="1">
    <location>
        <begin position="727"/>
        <end position="754"/>
    </location>
</feature>
<feature type="signal peptide" evidence="3">
    <location>
        <begin position="1"/>
        <end position="18"/>
    </location>
</feature>
<dbReference type="GO" id="GO:0030427">
    <property type="term" value="C:site of polarized growth"/>
    <property type="evidence" value="ECO:0007669"/>
    <property type="project" value="TreeGrafter"/>
</dbReference>
<dbReference type="GO" id="GO:0007232">
    <property type="term" value="P:osmosensory signaling pathway via Sho1 osmosensor"/>
    <property type="evidence" value="ECO:0007669"/>
    <property type="project" value="InterPro"/>
</dbReference>
<dbReference type="AlphaFoldDB" id="A0AAV5GTQ7"/>
<dbReference type="GO" id="GO:0005034">
    <property type="term" value="F:osmosensor activity"/>
    <property type="evidence" value="ECO:0007669"/>
    <property type="project" value="InterPro"/>
</dbReference>
<dbReference type="PANTHER" id="PTHR35778:SF1">
    <property type="entry name" value="SIGNALING MUCIN HKR1-RELATED"/>
    <property type="match status" value="1"/>
</dbReference>
<dbReference type="PANTHER" id="PTHR35778">
    <property type="entry name" value="SIGNALING MUCIN HKR1-RELATED"/>
    <property type="match status" value="1"/>
</dbReference>
<feature type="compositionally biased region" description="Polar residues" evidence="1">
    <location>
        <begin position="477"/>
        <end position="501"/>
    </location>
</feature>
<feature type="compositionally biased region" description="Low complexity" evidence="1">
    <location>
        <begin position="153"/>
        <end position="169"/>
    </location>
</feature>
<dbReference type="GO" id="GO:0005576">
    <property type="term" value="C:extracellular region"/>
    <property type="evidence" value="ECO:0007669"/>
    <property type="project" value="TreeGrafter"/>
</dbReference>
<protein>
    <recommendedName>
        <fullName evidence="6">Mid2 domain-containing protein</fullName>
    </recommendedName>
</protein>
<feature type="compositionally biased region" description="Low complexity" evidence="1">
    <location>
        <begin position="668"/>
        <end position="693"/>
    </location>
</feature>
<evidence type="ECO:0008006" key="6">
    <source>
        <dbReference type="Google" id="ProtNLM"/>
    </source>
</evidence>
<dbReference type="GO" id="GO:0031505">
    <property type="term" value="P:fungal-type cell wall organization"/>
    <property type="evidence" value="ECO:0007669"/>
    <property type="project" value="TreeGrafter"/>
</dbReference>
<name>A0AAV5GTQ7_9BASI</name>
<feature type="compositionally biased region" description="Low complexity" evidence="1">
    <location>
        <begin position="336"/>
        <end position="350"/>
    </location>
</feature>
<feature type="region of interest" description="Disordered" evidence="1">
    <location>
        <begin position="473"/>
        <end position="568"/>
    </location>
</feature>
<keyword evidence="2" id="KW-0472">Membrane</keyword>
<feature type="region of interest" description="Disordered" evidence="1">
    <location>
        <begin position="978"/>
        <end position="1021"/>
    </location>
</feature>
<proteinExistence type="predicted"/>
<keyword evidence="2" id="KW-1133">Transmembrane helix</keyword>
<feature type="region of interest" description="Disordered" evidence="1">
    <location>
        <begin position="336"/>
        <end position="413"/>
    </location>
</feature>
<feature type="compositionally biased region" description="Polar residues" evidence="1">
    <location>
        <begin position="698"/>
        <end position="710"/>
    </location>
</feature>
<feature type="region of interest" description="Disordered" evidence="1">
    <location>
        <begin position="941"/>
        <end position="966"/>
    </location>
</feature>
<keyword evidence="3" id="KW-0732">Signal</keyword>